<keyword evidence="3" id="KW-1185">Reference proteome</keyword>
<dbReference type="OrthoDB" id="9866820at2"/>
<feature type="chain" id="PRO_5023114813" description="Lipoprotein" evidence="1">
    <location>
        <begin position="23"/>
        <end position="197"/>
    </location>
</feature>
<evidence type="ECO:0000313" key="3">
    <source>
        <dbReference type="Proteomes" id="UP000316095"/>
    </source>
</evidence>
<comment type="caution">
    <text evidence="2">The sequence shown here is derived from an EMBL/GenBank/DDBJ whole genome shotgun (WGS) entry which is preliminary data.</text>
</comment>
<evidence type="ECO:0000256" key="1">
    <source>
        <dbReference type="SAM" id="SignalP"/>
    </source>
</evidence>
<dbReference type="RefSeq" id="WP_146504904.1">
    <property type="nucleotide sequence ID" value="NZ_SJPG01000001.1"/>
</dbReference>
<accession>A0A5C5XL07</accession>
<reference evidence="2 3" key="1">
    <citation type="submission" date="2019-02" db="EMBL/GenBank/DDBJ databases">
        <title>Deep-cultivation of Planctomycetes and their phenomic and genomic characterization uncovers novel biology.</title>
        <authorList>
            <person name="Wiegand S."/>
            <person name="Jogler M."/>
            <person name="Boedeker C."/>
            <person name="Pinto D."/>
            <person name="Vollmers J."/>
            <person name="Rivas-Marin E."/>
            <person name="Kohn T."/>
            <person name="Peeters S.H."/>
            <person name="Heuer A."/>
            <person name="Rast P."/>
            <person name="Oberbeckmann S."/>
            <person name="Bunk B."/>
            <person name="Jeske O."/>
            <person name="Meyerdierks A."/>
            <person name="Storesund J.E."/>
            <person name="Kallscheuer N."/>
            <person name="Luecker S."/>
            <person name="Lage O.M."/>
            <person name="Pohl T."/>
            <person name="Merkel B.J."/>
            <person name="Hornburger P."/>
            <person name="Mueller R.-W."/>
            <person name="Bruemmer F."/>
            <person name="Labrenz M."/>
            <person name="Spormann A.M."/>
            <person name="Op Den Camp H."/>
            <person name="Overmann J."/>
            <person name="Amann R."/>
            <person name="Jetten M.S.M."/>
            <person name="Mascher T."/>
            <person name="Medema M.H."/>
            <person name="Devos D.P."/>
            <person name="Kaster A.-K."/>
            <person name="Ovreas L."/>
            <person name="Rohde M."/>
            <person name="Galperin M.Y."/>
            <person name="Jogler C."/>
        </authorList>
    </citation>
    <scope>NUCLEOTIDE SEQUENCE [LARGE SCALE GENOMIC DNA]</scope>
    <source>
        <strain evidence="2 3">Pan54</strain>
    </source>
</reference>
<dbReference type="EMBL" id="SJPG01000001">
    <property type="protein sequence ID" value="TWT63121.1"/>
    <property type="molecule type" value="Genomic_DNA"/>
</dbReference>
<name>A0A5C5XL07_9PLAN</name>
<keyword evidence="1" id="KW-0732">Signal</keyword>
<protein>
    <recommendedName>
        <fullName evidence="4">Lipoprotein</fullName>
    </recommendedName>
</protein>
<gene>
    <name evidence="2" type="ORF">Pan54_38730</name>
</gene>
<organism evidence="2 3">
    <name type="scientific">Rubinisphaera italica</name>
    <dbReference type="NCBI Taxonomy" id="2527969"/>
    <lineage>
        <taxon>Bacteria</taxon>
        <taxon>Pseudomonadati</taxon>
        <taxon>Planctomycetota</taxon>
        <taxon>Planctomycetia</taxon>
        <taxon>Planctomycetales</taxon>
        <taxon>Planctomycetaceae</taxon>
        <taxon>Rubinisphaera</taxon>
    </lineage>
</organism>
<evidence type="ECO:0008006" key="4">
    <source>
        <dbReference type="Google" id="ProtNLM"/>
    </source>
</evidence>
<evidence type="ECO:0000313" key="2">
    <source>
        <dbReference type="EMBL" id="TWT63121.1"/>
    </source>
</evidence>
<sequence length="197" mass="21218" precursor="true">MKATISLICFCTLMPSCSQSNAGASGLSYKCDTVMFVPVAPIPPAAGPQPNIHIDTNVKMSSMFGGTIKTSPPYSIGIDYSDETFTYAEAEFTKLVVTYNDGTDDPGAAAQKLPLRFAARPYEATNSVAGGRIEKTRLLVISGKISGVISQDKPFTLQLEGNFITNDGSKIPFAIKHKYEVQRDKSIKSWSEVMSGC</sequence>
<feature type="signal peptide" evidence="1">
    <location>
        <begin position="1"/>
        <end position="22"/>
    </location>
</feature>
<proteinExistence type="predicted"/>
<dbReference type="AlphaFoldDB" id="A0A5C5XL07"/>
<dbReference type="Proteomes" id="UP000316095">
    <property type="component" value="Unassembled WGS sequence"/>
</dbReference>